<evidence type="ECO:0000313" key="2">
    <source>
        <dbReference type="EMBL" id="MQY23982.1"/>
    </source>
</evidence>
<name>A0A7K0DFB5_9NOCA</name>
<dbReference type="Proteomes" id="UP000438448">
    <property type="component" value="Unassembled WGS sequence"/>
</dbReference>
<dbReference type="OrthoDB" id="9783171at2"/>
<evidence type="ECO:0000313" key="3">
    <source>
        <dbReference type="Proteomes" id="UP000438448"/>
    </source>
</evidence>
<keyword evidence="3" id="KW-1185">Reference proteome</keyword>
<evidence type="ECO:0000259" key="1">
    <source>
        <dbReference type="Pfam" id="PF13661"/>
    </source>
</evidence>
<dbReference type="RefSeq" id="WP_153415721.1">
    <property type="nucleotide sequence ID" value="NZ_WEGK01000025.1"/>
</dbReference>
<dbReference type="Gene3D" id="2.60.120.620">
    <property type="entry name" value="q2cbj1_9rhob like domain"/>
    <property type="match status" value="1"/>
</dbReference>
<protein>
    <recommendedName>
        <fullName evidence="1">Prolyl 3,4-dihydroxylase TPA1/OFD1 N-terminal domain-containing protein</fullName>
    </recommendedName>
</protein>
<feature type="domain" description="Prolyl 3,4-dihydroxylase TPA1/OFD1 N-terminal" evidence="1">
    <location>
        <begin position="165"/>
        <end position="240"/>
    </location>
</feature>
<sequence length="258" mass="28532">MQSETPLPRWFTDLLAHRRWVRRTRPFAHVYVRDVFEPRFYARLAAEYEQVRAERPQLFGKVANNYGASGVSLSELRDGPLEVFVSRAWHDLIAGVVGVTDVTGDVEGSVHHHPPDSPRGWPHSDLAPAWFGSRAPAKEAIALPDPAVDLKKGTRAAGVEARELVRAVAVLFYFGNPDWQPGDGGETGLYSAIGGPNPEPAIFVPPLNNSMIVFECTPRSWHAFAGGNTAVRNSVVMWLHQPRELAVRRWGGAGIAEW</sequence>
<proteinExistence type="predicted"/>
<dbReference type="InterPro" id="IPR039558">
    <property type="entry name" value="TPA1/OFD1_N"/>
</dbReference>
<dbReference type="Pfam" id="PF13661">
    <property type="entry name" value="2OG-FeII_Oxy_4"/>
    <property type="match status" value="1"/>
</dbReference>
<dbReference type="EMBL" id="WEGK01000025">
    <property type="protein sequence ID" value="MQY23982.1"/>
    <property type="molecule type" value="Genomic_DNA"/>
</dbReference>
<accession>A0A7K0DFB5</accession>
<organism evidence="2 3">
    <name type="scientific">Nocardia macrotermitis</name>
    <dbReference type="NCBI Taxonomy" id="2585198"/>
    <lineage>
        <taxon>Bacteria</taxon>
        <taxon>Bacillati</taxon>
        <taxon>Actinomycetota</taxon>
        <taxon>Actinomycetes</taxon>
        <taxon>Mycobacteriales</taxon>
        <taxon>Nocardiaceae</taxon>
        <taxon>Nocardia</taxon>
    </lineage>
</organism>
<dbReference type="AlphaFoldDB" id="A0A7K0DFB5"/>
<comment type="caution">
    <text evidence="2">The sequence shown here is derived from an EMBL/GenBank/DDBJ whole genome shotgun (WGS) entry which is preliminary data.</text>
</comment>
<gene>
    <name evidence="2" type="ORF">NRB20_71150</name>
</gene>
<reference evidence="2 3" key="1">
    <citation type="submission" date="2019-10" db="EMBL/GenBank/DDBJ databases">
        <title>Nocardia macrotermitis sp. nov. and Nocardia aurantia sp. nov., isolated from the gut of fungus growing-termite Macrotermes natalensis.</title>
        <authorList>
            <person name="Benndorf R."/>
            <person name="Schwitalla J."/>
            <person name="Martin K."/>
            <person name="De Beer W."/>
            <person name="Kaster A.-K."/>
            <person name="Vollmers J."/>
            <person name="Poulsen M."/>
            <person name="Beemelmanns C."/>
        </authorList>
    </citation>
    <scope>NUCLEOTIDE SEQUENCE [LARGE SCALE GENOMIC DNA]</scope>
    <source>
        <strain evidence="2 3">RB20</strain>
    </source>
</reference>